<keyword evidence="1" id="KW-1185">Reference proteome</keyword>
<protein>
    <submittedName>
        <fullName evidence="2">Uncharacterized protein</fullName>
    </submittedName>
</protein>
<proteinExistence type="predicted"/>
<accession>A0AAF3FLQ7</accession>
<evidence type="ECO:0000313" key="2">
    <source>
        <dbReference type="WBParaSite" id="MBELARI_LOCUS7586"/>
    </source>
</evidence>
<reference evidence="2" key="1">
    <citation type="submission" date="2024-02" db="UniProtKB">
        <authorList>
            <consortium name="WormBaseParasite"/>
        </authorList>
    </citation>
    <scope>IDENTIFICATION</scope>
</reference>
<sequence>METGQVFVRVVKLKGPPDNDKTLFHVDIPEFYTGYDESFRLPSNTFQIRCSVRARNSFDLPSEWTKGPLIKIDNRKSTSPTTSTLLDNEVKTERKRSYEAIVETKNVPRKFLNIEDLSQNELLKLLKASILENLTPKVNLEEFKKAGRRLEEIFVTRKPIDYEEEGFPRFEMDNGHESKVEMKEETFVNLNELGNAVEVISTITEKPLEKVIPTKDTQAAYFRLL</sequence>
<evidence type="ECO:0000313" key="1">
    <source>
        <dbReference type="Proteomes" id="UP000887575"/>
    </source>
</evidence>
<name>A0AAF3FLQ7_9BILA</name>
<dbReference type="AlphaFoldDB" id="A0AAF3FLQ7"/>
<dbReference type="Proteomes" id="UP000887575">
    <property type="component" value="Unassembled WGS sequence"/>
</dbReference>
<dbReference type="WBParaSite" id="MBELARI_LOCUS7586">
    <property type="protein sequence ID" value="MBELARI_LOCUS7586"/>
    <property type="gene ID" value="MBELARI_LOCUS7586"/>
</dbReference>
<organism evidence="1 2">
    <name type="scientific">Mesorhabditis belari</name>
    <dbReference type="NCBI Taxonomy" id="2138241"/>
    <lineage>
        <taxon>Eukaryota</taxon>
        <taxon>Metazoa</taxon>
        <taxon>Ecdysozoa</taxon>
        <taxon>Nematoda</taxon>
        <taxon>Chromadorea</taxon>
        <taxon>Rhabditida</taxon>
        <taxon>Rhabditina</taxon>
        <taxon>Rhabditomorpha</taxon>
        <taxon>Rhabditoidea</taxon>
        <taxon>Rhabditidae</taxon>
        <taxon>Mesorhabditinae</taxon>
        <taxon>Mesorhabditis</taxon>
    </lineage>
</organism>